<sequence length="205" mass="23864">MQILIRTNKEERREKGKWFKKESKWKGEAKDKVEEIKEKSSFETESILDPTVRVKGSPILMPADREKIEAIQRSISKRAYDTGIRVLHIGPRADFRGVNTVGLLGVFKQFGSENLNTLTPTRWLTAFSYPWEDFREMRQERMRHRILDAYQRRSWFHAPYKTKSFVLTTEELATIYHFPSRAVQAPGLERIPSTKSGAPPNLPIS</sequence>
<evidence type="ECO:0000313" key="1">
    <source>
        <dbReference type="EMBL" id="PIR86449.1"/>
    </source>
</evidence>
<dbReference type="EMBL" id="PFBF01000016">
    <property type="protein sequence ID" value="PIR86449.1"/>
    <property type="molecule type" value="Genomic_DNA"/>
</dbReference>
<reference evidence="2" key="1">
    <citation type="submission" date="2017-09" db="EMBL/GenBank/DDBJ databases">
        <title>Depth-based differentiation of microbial function through sediment-hosted aquifers and enrichment of novel symbionts in the deep terrestrial subsurface.</title>
        <authorList>
            <person name="Probst A.J."/>
            <person name="Ladd B."/>
            <person name="Jarett J.K."/>
            <person name="Geller-Mcgrath D.E."/>
            <person name="Sieber C.M.K."/>
            <person name="Emerson J.B."/>
            <person name="Anantharaman K."/>
            <person name="Thomas B.C."/>
            <person name="Malmstrom R."/>
            <person name="Stieglmeier M."/>
            <person name="Klingl A."/>
            <person name="Woyke T."/>
            <person name="Ryan C.M."/>
            <person name="Banfield J.F."/>
        </authorList>
    </citation>
    <scope>NUCLEOTIDE SEQUENCE [LARGE SCALE GENOMIC DNA]</scope>
</reference>
<organism evidence="1 2">
    <name type="scientific">Candidatus Kaiserbacteria bacterium CG10_big_fil_rev_8_21_14_0_10_43_70</name>
    <dbReference type="NCBI Taxonomy" id="1974605"/>
    <lineage>
        <taxon>Bacteria</taxon>
        <taxon>Candidatus Kaiseribacteriota</taxon>
    </lineage>
</organism>
<name>A0A2H0UJ76_9BACT</name>
<proteinExistence type="predicted"/>
<evidence type="ECO:0000313" key="2">
    <source>
        <dbReference type="Proteomes" id="UP000230706"/>
    </source>
</evidence>
<accession>A0A2H0UJ76</accession>
<comment type="caution">
    <text evidence="1">The sequence shown here is derived from an EMBL/GenBank/DDBJ whole genome shotgun (WGS) entry which is preliminary data.</text>
</comment>
<gene>
    <name evidence="1" type="ORF">COU13_00835</name>
</gene>
<dbReference type="Proteomes" id="UP000230706">
    <property type="component" value="Unassembled WGS sequence"/>
</dbReference>
<protein>
    <submittedName>
        <fullName evidence="1">Uncharacterized protein</fullName>
    </submittedName>
</protein>
<dbReference type="AlphaFoldDB" id="A0A2H0UJ76"/>